<keyword evidence="4" id="KW-0540">Nuclease</keyword>
<keyword evidence="8" id="KW-0472">Membrane</keyword>
<comment type="cofactor">
    <cofactor evidence="1">
        <name>a divalent metal cation</name>
        <dbReference type="ChEBI" id="CHEBI:60240"/>
    </cofactor>
</comment>
<dbReference type="GO" id="GO:0005634">
    <property type="term" value="C:nucleus"/>
    <property type="evidence" value="ECO:0007669"/>
    <property type="project" value="UniProtKB-SubCell"/>
</dbReference>
<keyword evidence="12" id="KW-1185">Reference proteome</keyword>
<dbReference type="InParanoid" id="A0A061FVT5"/>
<dbReference type="InterPro" id="IPR058353">
    <property type="entry name" value="DUF8040"/>
</dbReference>
<dbReference type="OMA" id="FIRREMT"/>
<comment type="subcellular location">
    <subcellularLocation>
        <location evidence="2">Nucleus</location>
    </subcellularLocation>
</comment>
<sequence>MLIIIIIDFVVLFLNKYLLLGVINIYFMARLGLRRNLNRRKRIVATRRVRSYNLDFYANREYVMRLVHDNDFSCIAQVRMNKHTFVKLCEMLENIGGLKSTRNMLVDEQVAIFLYIIAHHLKSQVIRQKFKRSSKTISRHFNKVLNAVMKLQDHLLRKPKPIPTNSTDNWWKWFKNCLGALDGTYIEVKEGHQPTTLEEFFNMKHVAARNVIERCFGLLKIRWAILRSPSFYPIKIHNRIIIACCLLHNFIRREMTFDLIEDEVGEYLHDNTTPEEEDVIGAINPTDAWTNWRMQLANEIFTEWQTSRQNQN</sequence>
<evidence type="ECO:0000256" key="6">
    <source>
        <dbReference type="ARBA" id="ARBA00022801"/>
    </source>
</evidence>
<keyword evidence="7" id="KW-0539">Nucleus</keyword>
<keyword evidence="5" id="KW-0479">Metal-binding</keyword>
<proteinExistence type="inferred from homology"/>
<dbReference type="AlphaFoldDB" id="A0A061FVT5"/>
<dbReference type="PANTHER" id="PTHR22930">
    <property type="match status" value="1"/>
</dbReference>
<evidence type="ECO:0000256" key="7">
    <source>
        <dbReference type="ARBA" id="ARBA00023242"/>
    </source>
</evidence>
<keyword evidence="6" id="KW-0378">Hydrolase</keyword>
<name>A0A061FVT5_THECC</name>
<dbReference type="Proteomes" id="UP000026915">
    <property type="component" value="Chromosome 10"/>
</dbReference>
<feature type="domain" description="DDE Tnp4" evidence="9">
    <location>
        <begin position="188"/>
        <end position="249"/>
    </location>
</feature>
<comment type="similarity">
    <text evidence="3">Belongs to the HARBI1 family.</text>
</comment>
<keyword evidence="8" id="KW-1133">Transmembrane helix</keyword>
<evidence type="ECO:0000256" key="1">
    <source>
        <dbReference type="ARBA" id="ARBA00001968"/>
    </source>
</evidence>
<accession>A0A061FVT5</accession>
<dbReference type="Gramene" id="EOY18929">
    <property type="protein sequence ID" value="EOY18929"/>
    <property type="gene ID" value="TCM_043444"/>
</dbReference>
<dbReference type="HOGENOM" id="CLU_040082_0_1_1"/>
<feature type="transmembrane region" description="Helical" evidence="8">
    <location>
        <begin position="6"/>
        <end position="33"/>
    </location>
</feature>
<evidence type="ECO:0000256" key="8">
    <source>
        <dbReference type="SAM" id="Phobius"/>
    </source>
</evidence>
<protein>
    <submittedName>
        <fullName evidence="11">Retrotransposon protein, putative</fullName>
    </submittedName>
</protein>
<keyword evidence="8" id="KW-0812">Transmembrane</keyword>
<evidence type="ECO:0000259" key="9">
    <source>
        <dbReference type="Pfam" id="PF13359"/>
    </source>
</evidence>
<evidence type="ECO:0000256" key="3">
    <source>
        <dbReference type="ARBA" id="ARBA00006958"/>
    </source>
</evidence>
<dbReference type="PANTHER" id="PTHR22930:SF293">
    <property type="entry name" value="PROTEIN ALP1-LIKE"/>
    <property type="match status" value="1"/>
</dbReference>
<dbReference type="Pfam" id="PF26138">
    <property type="entry name" value="DUF8040"/>
    <property type="match status" value="1"/>
</dbReference>
<feature type="domain" description="DUF8040" evidence="10">
    <location>
        <begin position="59"/>
        <end position="150"/>
    </location>
</feature>
<dbReference type="InterPro" id="IPR045249">
    <property type="entry name" value="HARBI1-like"/>
</dbReference>
<evidence type="ECO:0000313" key="11">
    <source>
        <dbReference type="EMBL" id="EOY18929.1"/>
    </source>
</evidence>
<dbReference type="EMBL" id="CM001888">
    <property type="protein sequence ID" value="EOY18929.1"/>
    <property type="molecule type" value="Genomic_DNA"/>
</dbReference>
<gene>
    <name evidence="11" type="ORF">TCM_043444</name>
</gene>
<dbReference type="GO" id="GO:0004518">
    <property type="term" value="F:nuclease activity"/>
    <property type="evidence" value="ECO:0007669"/>
    <property type="project" value="UniProtKB-KW"/>
</dbReference>
<dbReference type="STRING" id="3641.A0A061FVT5"/>
<reference evidence="11 12" key="1">
    <citation type="journal article" date="2013" name="Genome Biol.">
        <title>The genome sequence of the most widely cultivated cacao type and its use to identify candidate genes regulating pod color.</title>
        <authorList>
            <person name="Motamayor J.C."/>
            <person name="Mockaitis K."/>
            <person name="Schmutz J."/>
            <person name="Haiminen N."/>
            <person name="Iii D.L."/>
            <person name="Cornejo O."/>
            <person name="Findley S.D."/>
            <person name="Zheng P."/>
            <person name="Utro F."/>
            <person name="Royaert S."/>
            <person name="Saski C."/>
            <person name="Jenkins J."/>
            <person name="Podicheti R."/>
            <person name="Zhao M."/>
            <person name="Scheffler B.E."/>
            <person name="Stack J.C."/>
            <person name="Feltus F.A."/>
            <person name="Mustiga G.M."/>
            <person name="Amores F."/>
            <person name="Phillips W."/>
            <person name="Marelli J.P."/>
            <person name="May G.D."/>
            <person name="Shapiro H."/>
            <person name="Ma J."/>
            <person name="Bustamante C.D."/>
            <person name="Schnell R.J."/>
            <person name="Main D."/>
            <person name="Gilbert D."/>
            <person name="Parida L."/>
            <person name="Kuhn D.N."/>
        </authorList>
    </citation>
    <scope>NUCLEOTIDE SEQUENCE [LARGE SCALE GENOMIC DNA]</scope>
    <source>
        <strain evidence="12">cv. Matina 1-6</strain>
    </source>
</reference>
<evidence type="ECO:0000313" key="12">
    <source>
        <dbReference type="Proteomes" id="UP000026915"/>
    </source>
</evidence>
<dbReference type="GO" id="GO:0046872">
    <property type="term" value="F:metal ion binding"/>
    <property type="evidence" value="ECO:0007669"/>
    <property type="project" value="UniProtKB-KW"/>
</dbReference>
<dbReference type="Pfam" id="PF13359">
    <property type="entry name" value="DDE_Tnp_4"/>
    <property type="match status" value="1"/>
</dbReference>
<evidence type="ECO:0000256" key="2">
    <source>
        <dbReference type="ARBA" id="ARBA00004123"/>
    </source>
</evidence>
<organism evidence="11 12">
    <name type="scientific">Theobroma cacao</name>
    <name type="common">Cacao</name>
    <name type="synonym">Cocoa</name>
    <dbReference type="NCBI Taxonomy" id="3641"/>
    <lineage>
        <taxon>Eukaryota</taxon>
        <taxon>Viridiplantae</taxon>
        <taxon>Streptophyta</taxon>
        <taxon>Embryophyta</taxon>
        <taxon>Tracheophyta</taxon>
        <taxon>Spermatophyta</taxon>
        <taxon>Magnoliopsida</taxon>
        <taxon>eudicotyledons</taxon>
        <taxon>Gunneridae</taxon>
        <taxon>Pentapetalae</taxon>
        <taxon>rosids</taxon>
        <taxon>malvids</taxon>
        <taxon>Malvales</taxon>
        <taxon>Malvaceae</taxon>
        <taxon>Byttnerioideae</taxon>
        <taxon>Theobroma</taxon>
    </lineage>
</organism>
<dbReference type="InterPro" id="IPR027806">
    <property type="entry name" value="HARBI1_dom"/>
</dbReference>
<evidence type="ECO:0000256" key="5">
    <source>
        <dbReference type="ARBA" id="ARBA00022723"/>
    </source>
</evidence>
<dbReference type="GO" id="GO:0016787">
    <property type="term" value="F:hydrolase activity"/>
    <property type="evidence" value="ECO:0007669"/>
    <property type="project" value="UniProtKB-KW"/>
</dbReference>
<evidence type="ECO:0000256" key="4">
    <source>
        <dbReference type="ARBA" id="ARBA00022722"/>
    </source>
</evidence>
<evidence type="ECO:0000259" key="10">
    <source>
        <dbReference type="Pfam" id="PF26138"/>
    </source>
</evidence>
<dbReference type="eggNOG" id="KOG4585">
    <property type="taxonomic scope" value="Eukaryota"/>
</dbReference>